<evidence type="ECO:0000313" key="1">
    <source>
        <dbReference type="EMBL" id="HBP29602.1"/>
    </source>
</evidence>
<reference evidence="1 2" key="1">
    <citation type="journal article" date="2018" name="Nat. Biotechnol.">
        <title>A standardized bacterial taxonomy based on genome phylogeny substantially revises the tree of life.</title>
        <authorList>
            <person name="Parks D.H."/>
            <person name="Chuvochina M."/>
            <person name="Waite D.W."/>
            <person name="Rinke C."/>
            <person name="Skarshewski A."/>
            <person name="Chaumeil P.A."/>
            <person name="Hugenholtz P."/>
        </authorList>
    </citation>
    <scope>NUCLEOTIDE SEQUENCE [LARGE SCALE GENOMIC DNA]</scope>
    <source>
        <strain evidence="1">UBA10707</strain>
    </source>
</reference>
<organism evidence="1 2">
    <name type="scientific">Advenella kashmirensis</name>
    <dbReference type="NCBI Taxonomy" id="310575"/>
    <lineage>
        <taxon>Bacteria</taxon>
        <taxon>Pseudomonadati</taxon>
        <taxon>Pseudomonadota</taxon>
        <taxon>Betaproteobacteria</taxon>
        <taxon>Burkholderiales</taxon>
        <taxon>Alcaligenaceae</taxon>
    </lineage>
</organism>
<proteinExistence type="predicted"/>
<sequence>MELHNHFARPEQHDVLRTADYPQSFAEHTGTLTGKSAQLVVEAGRSALTPAVHSPESGVMS</sequence>
<accession>A0A356LFB0</accession>
<gene>
    <name evidence="1" type="ORF">DD666_09330</name>
</gene>
<dbReference type="EMBL" id="DOEK01000025">
    <property type="protein sequence ID" value="HBP29602.1"/>
    <property type="molecule type" value="Genomic_DNA"/>
</dbReference>
<name>A0A356LFB0_9BURK</name>
<comment type="caution">
    <text evidence="1">The sequence shown here is derived from an EMBL/GenBank/DDBJ whole genome shotgun (WGS) entry which is preliminary data.</text>
</comment>
<evidence type="ECO:0000313" key="2">
    <source>
        <dbReference type="Proteomes" id="UP000264036"/>
    </source>
</evidence>
<protein>
    <submittedName>
        <fullName evidence="1">Uncharacterized protein</fullName>
    </submittedName>
</protein>
<dbReference type="Proteomes" id="UP000264036">
    <property type="component" value="Unassembled WGS sequence"/>
</dbReference>
<dbReference type="AlphaFoldDB" id="A0A356LFB0"/>